<accession>A0A6I3X5G7</accession>
<evidence type="ECO:0000259" key="11">
    <source>
        <dbReference type="PROSITE" id="PS50109"/>
    </source>
</evidence>
<dbReference type="FunFam" id="1.10.287.130:FF:000001">
    <property type="entry name" value="Two-component sensor histidine kinase"/>
    <property type="match status" value="1"/>
</dbReference>
<evidence type="ECO:0000256" key="5">
    <source>
        <dbReference type="ARBA" id="ARBA00022679"/>
    </source>
</evidence>
<dbReference type="SUPFAM" id="SSF55781">
    <property type="entry name" value="GAF domain-like"/>
    <property type="match status" value="1"/>
</dbReference>
<dbReference type="PRINTS" id="PR00344">
    <property type="entry name" value="BCTRLSENSOR"/>
</dbReference>
<keyword evidence="6" id="KW-0418">Kinase</keyword>
<dbReference type="GO" id="GO:0005886">
    <property type="term" value="C:plasma membrane"/>
    <property type="evidence" value="ECO:0007669"/>
    <property type="project" value="UniProtKB-SubCell"/>
</dbReference>
<dbReference type="CDD" id="cd00082">
    <property type="entry name" value="HisKA"/>
    <property type="match status" value="1"/>
</dbReference>
<dbReference type="Pfam" id="PF00512">
    <property type="entry name" value="HisKA"/>
    <property type="match status" value="1"/>
</dbReference>
<dbReference type="InterPro" id="IPR029016">
    <property type="entry name" value="GAF-like_dom_sf"/>
</dbReference>
<evidence type="ECO:0000256" key="2">
    <source>
        <dbReference type="ARBA" id="ARBA00004429"/>
    </source>
</evidence>
<feature type="domain" description="Histidine kinase" evidence="11">
    <location>
        <begin position="341"/>
        <end position="559"/>
    </location>
</feature>
<evidence type="ECO:0000256" key="1">
    <source>
        <dbReference type="ARBA" id="ARBA00000085"/>
    </source>
</evidence>
<evidence type="ECO:0000313" key="14">
    <source>
        <dbReference type="Proteomes" id="UP000431684"/>
    </source>
</evidence>
<dbReference type="FunFam" id="3.30.565.10:FF:000006">
    <property type="entry name" value="Sensor histidine kinase WalK"/>
    <property type="match status" value="1"/>
</dbReference>
<dbReference type="EC" id="2.7.13.3" evidence="3"/>
<evidence type="ECO:0000256" key="10">
    <source>
        <dbReference type="SAM" id="MobiDB-lite"/>
    </source>
</evidence>
<dbReference type="InterPro" id="IPR036890">
    <property type="entry name" value="HATPase_C_sf"/>
</dbReference>
<dbReference type="PROSITE" id="PS50109">
    <property type="entry name" value="HIS_KIN"/>
    <property type="match status" value="1"/>
</dbReference>
<evidence type="ECO:0000256" key="7">
    <source>
        <dbReference type="ARBA" id="ARBA00023012"/>
    </source>
</evidence>
<keyword evidence="14" id="KW-1185">Reference proteome</keyword>
<dbReference type="SMART" id="SM00448">
    <property type="entry name" value="REC"/>
    <property type="match status" value="1"/>
</dbReference>
<feature type="compositionally biased region" description="Low complexity" evidence="10">
    <location>
        <begin position="561"/>
        <end position="570"/>
    </location>
</feature>
<dbReference type="GO" id="GO:0000155">
    <property type="term" value="F:phosphorelay sensor kinase activity"/>
    <property type="evidence" value="ECO:0007669"/>
    <property type="project" value="InterPro"/>
</dbReference>
<feature type="domain" description="Response regulatory" evidence="12">
    <location>
        <begin position="583"/>
        <end position="699"/>
    </location>
</feature>
<dbReference type="Gene3D" id="3.30.450.20">
    <property type="entry name" value="PAS domain"/>
    <property type="match status" value="1"/>
</dbReference>
<evidence type="ECO:0000256" key="4">
    <source>
        <dbReference type="ARBA" id="ARBA00022553"/>
    </source>
</evidence>
<dbReference type="Pfam" id="PF01590">
    <property type="entry name" value="GAF"/>
    <property type="match status" value="1"/>
</dbReference>
<dbReference type="InterPro" id="IPR003594">
    <property type="entry name" value="HATPase_dom"/>
</dbReference>
<dbReference type="OrthoDB" id="9087351at2"/>
<dbReference type="SUPFAM" id="SSF47384">
    <property type="entry name" value="Homodimeric domain of signal transducing histidine kinase"/>
    <property type="match status" value="1"/>
</dbReference>
<dbReference type="InterPro" id="IPR003661">
    <property type="entry name" value="HisK_dim/P_dom"/>
</dbReference>
<protein>
    <recommendedName>
        <fullName evidence="3">histidine kinase</fullName>
        <ecNumber evidence="3">2.7.13.3</ecNumber>
    </recommendedName>
</protein>
<dbReference type="InterPro" id="IPR004358">
    <property type="entry name" value="Sig_transdc_His_kin-like_C"/>
</dbReference>
<dbReference type="Gene3D" id="3.40.50.2300">
    <property type="match status" value="1"/>
</dbReference>
<dbReference type="CDD" id="cd00075">
    <property type="entry name" value="HATPase"/>
    <property type="match status" value="1"/>
</dbReference>
<feature type="region of interest" description="Disordered" evidence="10">
    <location>
        <begin position="557"/>
        <end position="581"/>
    </location>
</feature>
<sequence>MKNPASALFSGHGEVRSLLRKRDWSGFPFGPPERWPPIVRQTIDMLLHTPAPMSFLWGDDLLYFYNDAYTAILADKHPAALAGPLWENWHEHQDEFAPIVRKAQDGEACILTDMPFPVARGGTLQQGYFTYTLLPVFDAAGGVTGILAITIETTMRVLSNRRQEFQLGLADLVRPLTDPHEVIARASELLGRCLAADRVVYALVDDTGDTATIERDWTSGRLPTMAGSFFHLDEFGPALADAVRAGTSLVLGDVKADERSAAFAKAYTDLGLQAVLVIPLMKQGRLRALLNVHHVEPHAWTRVDVDIAEDMADRTWSAVESARSQAELREADRRKDEFLAMLAHELRNPLAPIGAAAELLQHGKLDEASVLRTSQVIGRQVRHMTSLVDDLLDVSRVTRGLVELRMDRLDLRHIVTEAIEQITPLIRARRHHLALALPPDAPIVLGDRKRLVQVLANLLNNAAKYTDEGGHIGVETDVRDDHVLVHVVDNGIGMTPELARRAFDLFSQAERSSDRSLGGLGLGLALVKSLIELHHGTVHCRSDGPGKGSTFTVCLPRAEPEPAGRAPIGGKEPDPSRTGGPLRIMVVDDNVDAASMLAMLLEAAGHQVLVEHSPLQALARSRAEAPRVFLLDIGLPQMDGYELARRLRAQPETAGALLIAVTGYGQDSDRAQTAAAGFDHHLVKPVDLPQLYRLLARVAP</sequence>
<keyword evidence="7" id="KW-0902">Two-component regulatory system</keyword>
<dbReference type="CDD" id="cd17580">
    <property type="entry name" value="REC_2_DhkD-like"/>
    <property type="match status" value="1"/>
</dbReference>
<organism evidence="13 14">
    <name type="scientific">Pseudoduganella dura</name>
    <dbReference type="NCBI Taxonomy" id="321982"/>
    <lineage>
        <taxon>Bacteria</taxon>
        <taxon>Pseudomonadati</taxon>
        <taxon>Pseudomonadota</taxon>
        <taxon>Betaproteobacteria</taxon>
        <taxon>Burkholderiales</taxon>
        <taxon>Oxalobacteraceae</taxon>
        <taxon>Telluria group</taxon>
        <taxon>Pseudoduganella</taxon>
    </lineage>
</organism>
<proteinExistence type="predicted"/>
<dbReference type="Gene3D" id="3.30.565.10">
    <property type="entry name" value="Histidine kinase-like ATPase, C-terminal domain"/>
    <property type="match status" value="1"/>
</dbReference>
<dbReference type="InterPro" id="IPR001789">
    <property type="entry name" value="Sig_transdc_resp-reg_receiver"/>
</dbReference>
<evidence type="ECO:0000313" key="13">
    <source>
        <dbReference type="EMBL" id="MUI11437.1"/>
    </source>
</evidence>
<keyword evidence="5" id="KW-0808">Transferase</keyword>
<dbReference type="SMART" id="SM00388">
    <property type="entry name" value="HisKA"/>
    <property type="match status" value="1"/>
</dbReference>
<dbReference type="Pfam" id="PF00072">
    <property type="entry name" value="Response_reg"/>
    <property type="match status" value="1"/>
</dbReference>
<reference evidence="13 14" key="1">
    <citation type="submission" date="2019-11" db="EMBL/GenBank/DDBJ databases">
        <title>Draft Genome Sequences of Six Type Strains of the Genus Massilia.</title>
        <authorList>
            <person name="Miess H."/>
            <person name="Frediansyah A."/>
            <person name="Goeker M."/>
            <person name="Gross H."/>
        </authorList>
    </citation>
    <scope>NUCLEOTIDE SEQUENCE [LARGE SCALE GENOMIC DNA]</scope>
    <source>
        <strain evidence="13 14">DSM 17513</strain>
    </source>
</reference>
<dbReference type="SUPFAM" id="SSF52172">
    <property type="entry name" value="CheY-like"/>
    <property type="match status" value="1"/>
</dbReference>
<dbReference type="InterPro" id="IPR011006">
    <property type="entry name" value="CheY-like_superfamily"/>
</dbReference>
<evidence type="ECO:0000256" key="8">
    <source>
        <dbReference type="ARBA" id="ARBA00023136"/>
    </source>
</evidence>
<evidence type="ECO:0000259" key="12">
    <source>
        <dbReference type="PROSITE" id="PS50110"/>
    </source>
</evidence>
<dbReference type="Gene3D" id="3.30.450.40">
    <property type="match status" value="1"/>
</dbReference>
<evidence type="ECO:0000256" key="3">
    <source>
        <dbReference type="ARBA" id="ARBA00012438"/>
    </source>
</evidence>
<feature type="modified residue" description="4-aspartylphosphate" evidence="9">
    <location>
        <position position="632"/>
    </location>
</feature>
<comment type="subcellular location">
    <subcellularLocation>
        <location evidence="2">Cell inner membrane</location>
        <topology evidence="2">Multi-pass membrane protein</topology>
    </subcellularLocation>
</comment>
<dbReference type="InterPro" id="IPR036097">
    <property type="entry name" value="HisK_dim/P_sf"/>
</dbReference>
<dbReference type="PANTHER" id="PTHR43547">
    <property type="entry name" value="TWO-COMPONENT HISTIDINE KINASE"/>
    <property type="match status" value="1"/>
</dbReference>
<evidence type="ECO:0000256" key="9">
    <source>
        <dbReference type="PROSITE-ProRule" id="PRU00169"/>
    </source>
</evidence>
<dbReference type="Proteomes" id="UP000431684">
    <property type="component" value="Unassembled WGS sequence"/>
</dbReference>
<dbReference type="Gene3D" id="1.10.287.130">
    <property type="match status" value="1"/>
</dbReference>
<dbReference type="RefSeq" id="WP_155707483.1">
    <property type="nucleotide sequence ID" value="NZ_BMWU01000018.1"/>
</dbReference>
<dbReference type="Pfam" id="PF02518">
    <property type="entry name" value="HATPase_c"/>
    <property type="match status" value="1"/>
</dbReference>
<name>A0A6I3X5G7_9BURK</name>
<dbReference type="EMBL" id="WNWM01000002">
    <property type="protein sequence ID" value="MUI11437.1"/>
    <property type="molecule type" value="Genomic_DNA"/>
</dbReference>
<comment type="catalytic activity">
    <reaction evidence="1">
        <text>ATP + protein L-histidine = ADP + protein N-phospho-L-histidine.</text>
        <dbReference type="EC" id="2.7.13.3"/>
    </reaction>
</comment>
<gene>
    <name evidence="13" type="ORF">GJV26_02880</name>
</gene>
<dbReference type="PANTHER" id="PTHR43547:SF2">
    <property type="entry name" value="HYBRID SIGNAL TRANSDUCTION HISTIDINE KINASE C"/>
    <property type="match status" value="1"/>
</dbReference>
<dbReference type="AlphaFoldDB" id="A0A6I3X5G7"/>
<keyword evidence="8" id="KW-0472">Membrane</keyword>
<dbReference type="PROSITE" id="PS50110">
    <property type="entry name" value="RESPONSE_REGULATORY"/>
    <property type="match status" value="1"/>
</dbReference>
<keyword evidence="4 9" id="KW-0597">Phosphoprotein</keyword>
<comment type="caution">
    <text evidence="13">The sequence shown here is derived from an EMBL/GenBank/DDBJ whole genome shotgun (WGS) entry which is preliminary data.</text>
</comment>
<dbReference type="InterPro" id="IPR005467">
    <property type="entry name" value="His_kinase_dom"/>
</dbReference>
<dbReference type="SUPFAM" id="SSF55874">
    <property type="entry name" value="ATPase domain of HSP90 chaperone/DNA topoisomerase II/histidine kinase"/>
    <property type="match status" value="1"/>
</dbReference>
<dbReference type="InterPro" id="IPR003018">
    <property type="entry name" value="GAF"/>
</dbReference>
<dbReference type="SMART" id="SM00065">
    <property type="entry name" value="GAF"/>
    <property type="match status" value="1"/>
</dbReference>
<evidence type="ECO:0000256" key="6">
    <source>
        <dbReference type="ARBA" id="ARBA00022777"/>
    </source>
</evidence>
<dbReference type="SMART" id="SM00387">
    <property type="entry name" value="HATPase_c"/>
    <property type="match status" value="1"/>
</dbReference>